<name>A0AAN7VXT4_9PEZI</name>
<organism evidence="2 3">
    <name type="scientific">Elasticomyces elasticus</name>
    <dbReference type="NCBI Taxonomy" id="574655"/>
    <lineage>
        <taxon>Eukaryota</taxon>
        <taxon>Fungi</taxon>
        <taxon>Dikarya</taxon>
        <taxon>Ascomycota</taxon>
        <taxon>Pezizomycotina</taxon>
        <taxon>Dothideomycetes</taxon>
        <taxon>Dothideomycetidae</taxon>
        <taxon>Mycosphaerellales</taxon>
        <taxon>Teratosphaeriaceae</taxon>
        <taxon>Elasticomyces</taxon>
    </lineage>
</organism>
<feature type="compositionally biased region" description="Basic and acidic residues" evidence="1">
    <location>
        <begin position="111"/>
        <end position="143"/>
    </location>
</feature>
<evidence type="ECO:0008006" key="4">
    <source>
        <dbReference type="Google" id="ProtNLM"/>
    </source>
</evidence>
<evidence type="ECO:0000313" key="3">
    <source>
        <dbReference type="Proteomes" id="UP001310594"/>
    </source>
</evidence>
<feature type="region of interest" description="Disordered" evidence="1">
    <location>
        <begin position="1"/>
        <end position="45"/>
    </location>
</feature>
<feature type="region of interest" description="Disordered" evidence="1">
    <location>
        <begin position="101"/>
        <end position="243"/>
    </location>
</feature>
<feature type="compositionally biased region" description="Polar residues" evidence="1">
    <location>
        <begin position="174"/>
        <end position="197"/>
    </location>
</feature>
<feature type="compositionally biased region" description="Acidic residues" evidence="1">
    <location>
        <begin position="101"/>
        <end position="110"/>
    </location>
</feature>
<reference evidence="2" key="1">
    <citation type="submission" date="2023-08" db="EMBL/GenBank/DDBJ databases">
        <title>Black Yeasts Isolated from many extreme environments.</title>
        <authorList>
            <person name="Coleine C."/>
            <person name="Stajich J.E."/>
            <person name="Selbmann L."/>
        </authorList>
    </citation>
    <scope>NUCLEOTIDE SEQUENCE</scope>
    <source>
        <strain evidence="2">CCFEE 5810</strain>
    </source>
</reference>
<comment type="caution">
    <text evidence="2">The sequence shown here is derived from an EMBL/GenBank/DDBJ whole genome shotgun (WGS) entry which is preliminary data.</text>
</comment>
<gene>
    <name evidence="2" type="ORF">LTR97_011751</name>
</gene>
<dbReference type="Proteomes" id="UP001310594">
    <property type="component" value="Unassembled WGS sequence"/>
</dbReference>
<protein>
    <recommendedName>
        <fullName evidence="4">SUZ domain-containing protein</fullName>
    </recommendedName>
</protein>
<dbReference type="EMBL" id="JAVRQU010000022">
    <property type="protein sequence ID" value="KAK5691099.1"/>
    <property type="molecule type" value="Genomic_DNA"/>
</dbReference>
<evidence type="ECO:0000313" key="2">
    <source>
        <dbReference type="EMBL" id="KAK5691099.1"/>
    </source>
</evidence>
<evidence type="ECO:0000256" key="1">
    <source>
        <dbReference type="SAM" id="MobiDB-lite"/>
    </source>
</evidence>
<feature type="compositionally biased region" description="Low complexity" evidence="1">
    <location>
        <begin position="146"/>
        <end position="158"/>
    </location>
</feature>
<accession>A0AAN7VXT4</accession>
<feature type="compositionally biased region" description="Gly residues" evidence="1">
    <location>
        <begin position="233"/>
        <end position="243"/>
    </location>
</feature>
<proteinExistence type="predicted"/>
<dbReference type="AlphaFoldDB" id="A0AAN7VXT4"/>
<sequence length="243" mass="26580">MATKGGVPDAWDDDWVNTASKPPAEEPAVPVKLTKSQKRAQHQELQKQLWDSAENPTRMHWLETQGIVPLKQEFRPQVKLLSRKPQPVAAKIGVDGLADLTLDDGEDSEEEARKKQEAAMEERTRQAKIDREEKQKKYDEARARIMGSSGPGSPMAGSRESSQGRDARKPRAKTASNRNSQPASAAHSPTRNGNTGLFNPEDMGRRIPKPSTPNPDAPTRQPRAPPVGHDSRGGFGCAGRGQG</sequence>